<dbReference type="InterPro" id="IPR013783">
    <property type="entry name" value="Ig-like_fold"/>
</dbReference>
<dbReference type="PANTHER" id="PTHR25466:SF14">
    <property type="entry name" value="BUTYROPHILIN SUBFAMILY 2 MEMBER A2-LIKE-RELATED"/>
    <property type="match status" value="1"/>
</dbReference>
<evidence type="ECO:0000256" key="2">
    <source>
        <dbReference type="ARBA" id="ARBA00022475"/>
    </source>
</evidence>
<organism evidence="12 13">
    <name type="scientific">Neogobius melanostomus</name>
    <name type="common">round goby</name>
    <dbReference type="NCBI Taxonomy" id="47308"/>
    <lineage>
        <taxon>Eukaryota</taxon>
        <taxon>Metazoa</taxon>
        <taxon>Chordata</taxon>
        <taxon>Craniata</taxon>
        <taxon>Vertebrata</taxon>
        <taxon>Euteleostomi</taxon>
        <taxon>Actinopterygii</taxon>
        <taxon>Neopterygii</taxon>
        <taxon>Teleostei</taxon>
        <taxon>Neoteleostei</taxon>
        <taxon>Acanthomorphata</taxon>
        <taxon>Gobiaria</taxon>
        <taxon>Gobiiformes</taxon>
        <taxon>Gobioidei</taxon>
        <taxon>Gobiidae</taxon>
        <taxon>Benthophilinae</taxon>
        <taxon>Neogobiini</taxon>
        <taxon>Neogobius</taxon>
    </lineage>
</organism>
<keyword evidence="10" id="KW-0393">Immunoglobulin domain</keyword>
<comment type="subcellular location">
    <subcellularLocation>
        <location evidence="1">Cell membrane</location>
        <topology evidence="1">Single-pass type I membrane protein</topology>
    </subcellularLocation>
</comment>
<reference evidence="12" key="1">
    <citation type="submission" date="2025-08" db="UniProtKB">
        <authorList>
            <consortium name="Ensembl"/>
        </authorList>
    </citation>
    <scope>IDENTIFICATION</scope>
</reference>
<dbReference type="GO" id="GO:0071222">
    <property type="term" value="P:cellular response to lipopolysaccharide"/>
    <property type="evidence" value="ECO:0007669"/>
    <property type="project" value="TreeGrafter"/>
</dbReference>
<dbReference type="GO" id="GO:0042130">
    <property type="term" value="P:negative regulation of T cell proliferation"/>
    <property type="evidence" value="ECO:0007669"/>
    <property type="project" value="TreeGrafter"/>
</dbReference>
<dbReference type="InterPro" id="IPR036179">
    <property type="entry name" value="Ig-like_dom_sf"/>
</dbReference>
<protein>
    <recommendedName>
        <fullName evidence="11">Ig-like domain-containing protein</fullName>
    </recommendedName>
</protein>
<dbReference type="SMART" id="SM00409">
    <property type="entry name" value="IG"/>
    <property type="match status" value="1"/>
</dbReference>
<dbReference type="InterPro" id="IPR007110">
    <property type="entry name" value="Ig-like_dom"/>
</dbReference>
<dbReference type="Ensembl" id="ENSNMLT00000012152.1">
    <property type="protein sequence ID" value="ENSNMLP00000010740.1"/>
    <property type="gene ID" value="ENSNMLG00000007388.1"/>
</dbReference>
<dbReference type="GO" id="GO:0006955">
    <property type="term" value="P:immune response"/>
    <property type="evidence" value="ECO:0007669"/>
    <property type="project" value="TreeGrafter"/>
</dbReference>
<sequence length="147" mass="16253">SNHSRIFSTSVHVTCVVSQRCILPCSFPPSPLKQLLWTRLDSTLLRLTPPHQLTPPSPDDPLSGRVSLFTAVIARGNASLLITDSTPRDRGRYRCSVRTEEGEHSANFIVMVQGEESLSVSLGLVPVVYLLKERKGKTSFLIQVNNL</sequence>
<evidence type="ECO:0000259" key="11">
    <source>
        <dbReference type="PROSITE" id="PS50835"/>
    </source>
</evidence>
<evidence type="ECO:0000256" key="9">
    <source>
        <dbReference type="ARBA" id="ARBA00023180"/>
    </source>
</evidence>
<evidence type="ECO:0000256" key="3">
    <source>
        <dbReference type="ARBA" id="ARBA00022692"/>
    </source>
</evidence>
<keyword evidence="3" id="KW-0812">Transmembrane</keyword>
<dbReference type="InterPro" id="IPR013106">
    <property type="entry name" value="Ig_V-set"/>
</dbReference>
<dbReference type="InterPro" id="IPR003599">
    <property type="entry name" value="Ig_sub"/>
</dbReference>
<evidence type="ECO:0000256" key="6">
    <source>
        <dbReference type="ARBA" id="ARBA00023136"/>
    </source>
</evidence>
<dbReference type="GO" id="GO:0007166">
    <property type="term" value="P:cell surface receptor signaling pathway"/>
    <property type="evidence" value="ECO:0007669"/>
    <property type="project" value="TreeGrafter"/>
</dbReference>
<evidence type="ECO:0000256" key="8">
    <source>
        <dbReference type="ARBA" id="ARBA00023170"/>
    </source>
</evidence>
<dbReference type="PROSITE" id="PS50835">
    <property type="entry name" value="IG_LIKE"/>
    <property type="match status" value="1"/>
</dbReference>
<evidence type="ECO:0000256" key="4">
    <source>
        <dbReference type="ARBA" id="ARBA00022729"/>
    </source>
</evidence>
<dbReference type="InterPro" id="IPR051713">
    <property type="entry name" value="T-cell_Activation_Regulation"/>
</dbReference>
<evidence type="ECO:0000256" key="10">
    <source>
        <dbReference type="ARBA" id="ARBA00023319"/>
    </source>
</evidence>
<keyword evidence="2" id="KW-1003">Cell membrane</keyword>
<evidence type="ECO:0000256" key="7">
    <source>
        <dbReference type="ARBA" id="ARBA00023157"/>
    </source>
</evidence>
<keyword evidence="5" id="KW-1133">Transmembrane helix</keyword>
<keyword evidence="13" id="KW-1185">Reference proteome</keyword>
<dbReference type="AlphaFoldDB" id="A0A8C6SRN6"/>
<dbReference type="GO" id="GO:0009897">
    <property type="term" value="C:external side of plasma membrane"/>
    <property type="evidence" value="ECO:0007669"/>
    <property type="project" value="TreeGrafter"/>
</dbReference>
<dbReference type="GO" id="GO:0031295">
    <property type="term" value="P:T cell costimulation"/>
    <property type="evidence" value="ECO:0007669"/>
    <property type="project" value="TreeGrafter"/>
</dbReference>
<evidence type="ECO:0000313" key="13">
    <source>
        <dbReference type="Proteomes" id="UP000694523"/>
    </source>
</evidence>
<dbReference type="Proteomes" id="UP000694523">
    <property type="component" value="Unplaced"/>
</dbReference>
<keyword evidence="7" id="KW-1015">Disulfide bond</keyword>
<keyword evidence="8" id="KW-0675">Receptor</keyword>
<accession>A0A8C6SRN6</accession>
<dbReference type="Gene3D" id="2.60.40.10">
    <property type="entry name" value="Immunoglobulins"/>
    <property type="match status" value="1"/>
</dbReference>
<evidence type="ECO:0000256" key="1">
    <source>
        <dbReference type="ARBA" id="ARBA00004251"/>
    </source>
</evidence>
<keyword evidence="4" id="KW-0732">Signal</keyword>
<dbReference type="GO" id="GO:0042102">
    <property type="term" value="P:positive regulation of T cell proliferation"/>
    <property type="evidence" value="ECO:0007669"/>
    <property type="project" value="TreeGrafter"/>
</dbReference>
<name>A0A8C6SRN6_9GOBI</name>
<feature type="domain" description="Ig-like" evidence="11">
    <location>
        <begin position="1"/>
        <end position="105"/>
    </location>
</feature>
<keyword evidence="6" id="KW-0472">Membrane</keyword>
<dbReference type="PANTHER" id="PTHR25466">
    <property type="entry name" value="T-LYMPHOCYTE ACTIVATION ANTIGEN"/>
    <property type="match status" value="1"/>
</dbReference>
<dbReference type="SUPFAM" id="SSF48726">
    <property type="entry name" value="Immunoglobulin"/>
    <property type="match status" value="1"/>
</dbReference>
<evidence type="ECO:0000256" key="5">
    <source>
        <dbReference type="ARBA" id="ARBA00022989"/>
    </source>
</evidence>
<proteinExistence type="predicted"/>
<keyword evidence="9" id="KW-0325">Glycoprotein</keyword>
<reference evidence="12" key="2">
    <citation type="submission" date="2025-09" db="UniProtKB">
        <authorList>
            <consortium name="Ensembl"/>
        </authorList>
    </citation>
    <scope>IDENTIFICATION</scope>
</reference>
<evidence type="ECO:0000313" key="12">
    <source>
        <dbReference type="Ensembl" id="ENSNMLP00000010740.1"/>
    </source>
</evidence>
<dbReference type="Pfam" id="PF07686">
    <property type="entry name" value="V-set"/>
    <property type="match status" value="1"/>
</dbReference>